<dbReference type="PANTHER" id="PTHR33133:SF51">
    <property type="entry name" value="THH1_TOM1_TOM3 DOMAIN-CONTAINING PROTEIN"/>
    <property type="match status" value="1"/>
</dbReference>
<gene>
    <name evidence="2" type="ORF">FNV43_RR17669</name>
</gene>
<sequence length="359" mass="40323">MIFNKEEMKYLGVFGIYKESYKIITTWSKIFLQIALAFILPTYFIIFANIQISNTVFANAILNQNATTTTTTTFNQTTQLGTANGTAPLPYNPYDKLFSSEYASFWLFQAACFITGIIFSLFSTSAGIYTVARIHTGQEVTFKKVMSVVPKVWKRLMVTFLCTFVVFAAYTTGAMLVAILIILIIVFIMFSNYASSNAGLITGLIIITVLYVVGFVYMALVWQLANVVSVLEDVRGFKAMKKSKELLKGNMWVAIIAPFMLGIVSLVVRFAFWKLVLNGWYLGTVDRVGYGIVCSMLLIVLSLFGSVMETVLYFVCKSYHNENVDKLALSDRLDQVYVLGDYVPLKPADDVQLEKFNHV</sequence>
<dbReference type="Proteomes" id="UP000796880">
    <property type="component" value="Unassembled WGS sequence"/>
</dbReference>
<evidence type="ECO:0000313" key="3">
    <source>
        <dbReference type="Proteomes" id="UP000796880"/>
    </source>
</evidence>
<dbReference type="EMBL" id="VOIH02000008">
    <property type="protein sequence ID" value="KAF3439392.1"/>
    <property type="molecule type" value="Genomic_DNA"/>
</dbReference>
<feature type="transmembrane region" description="Helical" evidence="1">
    <location>
        <begin position="156"/>
        <end position="189"/>
    </location>
</feature>
<evidence type="ECO:0008006" key="4">
    <source>
        <dbReference type="Google" id="ProtNLM"/>
    </source>
</evidence>
<reference evidence="2" key="1">
    <citation type="submission" date="2020-03" db="EMBL/GenBank/DDBJ databases">
        <title>A high-quality chromosome-level genome assembly of a woody plant with both climbing and erect habits, Rhamnella rubrinervis.</title>
        <authorList>
            <person name="Lu Z."/>
            <person name="Yang Y."/>
            <person name="Zhu X."/>
            <person name="Sun Y."/>
        </authorList>
    </citation>
    <scope>NUCLEOTIDE SEQUENCE</scope>
    <source>
        <strain evidence="2">BYM</strain>
        <tissue evidence="2">Leaf</tissue>
    </source>
</reference>
<feature type="transmembrane region" description="Helical" evidence="1">
    <location>
        <begin position="288"/>
        <end position="316"/>
    </location>
</feature>
<accession>A0A8K0GS50</accession>
<name>A0A8K0GS50_9ROSA</name>
<feature type="transmembrane region" description="Helical" evidence="1">
    <location>
        <begin position="30"/>
        <end position="52"/>
    </location>
</feature>
<comment type="caution">
    <text evidence="2">The sequence shown here is derived from an EMBL/GenBank/DDBJ whole genome shotgun (WGS) entry which is preliminary data.</text>
</comment>
<keyword evidence="1" id="KW-0472">Membrane</keyword>
<keyword evidence="1" id="KW-0812">Transmembrane</keyword>
<feature type="transmembrane region" description="Helical" evidence="1">
    <location>
        <begin position="201"/>
        <end position="231"/>
    </location>
</feature>
<protein>
    <recommendedName>
        <fullName evidence="4">Transmembrane protein</fullName>
    </recommendedName>
</protein>
<feature type="transmembrane region" description="Helical" evidence="1">
    <location>
        <begin position="106"/>
        <end position="135"/>
    </location>
</feature>
<dbReference type="PANTHER" id="PTHR33133">
    <property type="entry name" value="OS08G0107100 PROTEIN-RELATED"/>
    <property type="match status" value="1"/>
</dbReference>
<evidence type="ECO:0000313" key="2">
    <source>
        <dbReference type="EMBL" id="KAF3439392.1"/>
    </source>
</evidence>
<keyword evidence="3" id="KW-1185">Reference proteome</keyword>
<proteinExistence type="predicted"/>
<organism evidence="2 3">
    <name type="scientific">Rhamnella rubrinervis</name>
    <dbReference type="NCBI Taxonomy" id="2594499"/>
    <lineage>
        <taxon>Eukaryota</taxon>
        <taxon>Viridiplantae</taxon>
        <taxon>Streptophyta</taxon>
        <taxon>Embryophyta</taxon>
        <taxon>Tracheophyta</taxon>
        <taxon>Spermatophyta</taxon>
        <taxon>Magnoliopsida</taxon>
        <taxon>eudicotyledons</taxon>
        <taxon>Gunneridae</taxon>
        <taxon>Pentapetalae</taxon>
        <taxon>rosids</taxon>
        <taxon>fabids</taxon>
        <taxon>Rosales</taxon>
        <taxon>Rhamnaceae</taxon>
        <taxon>rhamnoid group</taxon>
        <taxon>Rhamneae</taxon>
        <taxon>Rhamnella</taxon>
    </lineage>
</organism>
<feature type="transmembrane region" description="Helical" evidence="1">
    <location>
        <begin position="252"/>
        <end position="276"/>
    </location>
</feature>
<keyword evidence="1" id="KW-1133">Transmembrane helix</keyword>
<dbReference type="OrthoDB" id="1908649at2759"/>
<evidence type="ECO:0000256" key="1">
    <source>
        <dbReference type="SAM" id="Phobius"/>
    </source>
</evidence>
<dbReference type="AlphaFoldDB" id="A0A8K0GS50"/>